<protein>
    <submittedName>
        <fullName evidence="2">Uncharacterized protein</fullName>
    </submittedName>
</protein>
<keyword evidence="1" id="KW-1133">Transmembrane helix</keyword>
<gene>
    <name evidence="2" type="ORF">E2C01_073161</name>
</gene>
<evidence type="ECO:0000313" key="2">
    <source>
        <dbReference type="EMBL" id="MPC78667.1"/>
    </source>
</evidence>
<keyword evidence="1" id="KW-0812">Transmembrane</keyword>
<dbReference type="Proteomes" id="UP000324222">
    <property type="component" value="Unassembled WGS sequence"/>
</dbReference>
<evidence type="ECO:0000256" key="1">
    <source>
        <dbReference type="SAM" id="Phobius"/>
    </source>
</evidence>
<dbReference type="AlphaFoldDB" id="A0A5B7IAY9"/>
<sequence>MRVQICRLVDARQFVPAATTTSFPCFIMEVIAARFYCRVLRRERRFRDRLDPLALSDGELLLKYRLPRQELILLFKEMEPLLQWFPNYLT</sequence>
<keyword evidence="3" id="KW-1185">Reference proteome</keyword>
<keyword evidence="1" id="KW-0472">Membrane</keyword>
<dbReference type="EMBL" id="VSRR010049043">
    <property type="protein sequence ID" value="MPC78667.1"/>
    <property type="molecule type" value="Genomic_DNA"/>
</dbReference>
<accession>A0A5B7IAY9</accession>
<proteinExistence type="predicted"/>
<name>A0A5B7IAY9_PORTR</name>
<feature type="transmembrane region" description="Helical" evidence="1">
    <location>
        <begin position="17"/>
        <end position="37"/>
    </location>
</feature>
<evidence type="ECO:0000313" key="3">
    <source>
        <dbReference type="Proteomes" id="UP000324222"/>
    </source>
</evidence>
<reference evidence="2 3" key="1">
    <citation type="submission" date="2019-05" db="EMBL/GenBank/DDBJ databases">
        <title>Another draft genome of Portunus trituberculatus and its Hox gene families provides insights of decapod evolution.</title>
        <authorList>
            <person name="Jeong J.-H."/>
            <person name="Song I."/>
            <person name="Kim S."/>
            <person name="Choi T."/>
            <person name="Kim D."/>
            <person name="Ryu S."/>
            <person name="Kim W."/>
        </authorList>
    </citation>
    <scope>NUCLEOTIDE SEQUENCE [LARGE SCALE GENOMIC DNA]</scope>
    <source>
        <tissue evidence="2">Muscle</tissue>
    </source>
</reference>
<comment type="caution">
    <text evidence="2">The sequence shown here is derived from an EMBL/GenBank/DDBJ whole genome shotgun (WGS) entry which is preliminary data.</text>
</comment>
<organism evidence="2 3">
    <name type="scientific">Portunus trituberculatus</name>
    <name type="common">Swimming crab</name>
    <name type="synonym">Neptunus trituberculatus</name>
    <dbReference type="NCBI Taxonomy" id="210409"/>
    <lineage>
        <taxon>Eukaryota</taxon>
        <taxon>Metazoa</taxon>
        <taxon>Ecdysozoa</taxon>
        <taxon>Arthropoda</taxon>
        <taxon>Crustacea</taxon>
        <taxon>Multicrustacea</taxon>
        <taxon>Malacostraca</taxon>
        <taxon>Eumalacostraca</taxon>
        <taxon>Eucarida</taxon>
        <taxon>Decapoda</taxon>
        <taxon>Pleocyemata</taxon>
        <taxon>Brachyura</taxon>
        <taxon>Eubrachyura</taxon>
        <taxon>Portunoidea</taxon>
        <taxon>Portunidae</taxon>
        <taxon>Portuninae</taxon>
        <taxon>Portunus</taxon>
    </lineage>
</organism>